<dbReference type="AlphaFoldDB" id="A0A016WD26"/>
<gene>
    <name evidence="6" type="primary">Acey_s0769.g2204</name>
    <name evidence="6" type="synonym">Acey-lgg-1</name>
    <name evidence="6" type="ORF">Y032_0769g2204</name>
</gene>
<sequence>MKWAYKEENNFEKRRAEGDKIRRKYPDRIPVIVERAPKSRLRDLDKKKYLVPSDLTVGQFYFLIRKRIHLRPEDALFFFVNNVIPQTMTTMGQLYQRVDAWVLTIAVAHLDSFNFCESINVQHIMRNMRYDSVQAVDVWSKSGGNVSTSAFCLGEHLQVAEMQLHALLRLFNELVIEVEILMHHCR</sequence>
<comment type="subcellular location">
    <subcellularLocation>
        <location evidence="1">Membrane</location>
    </subcellularLocation>
</comment>
<evidence type="ECO:0000256" key="3">
    <source>
        <dbReference type="ARBA" id="ARBA00023136"/>
    </source>
</evidence>
<keyword evidence="7" id="KW-1185">Reference proteome</keyword>
<evidence type="ECO:0000313" key="7">
    <source>
        <dbReference type="Proteomes" id="UP000024635"/>
    </source>
</evidence>
<comment type="caution">
    <text evidence="6">The sequence shown here is derived from an EMBL/GenBank/DDBJ whole genome shotgun (WGS) entry which is preliminary data.</text>
</comment>
<dbReference type="InterPro" id="IPR029071">
    <property type="entry name" value="Ubiquitin-like_domsf"/>
</dbReference>
<keyword evidence="4" id="KW-0449">Lipoprotein</keyword>
<evidence type="ECO:0000256" key="4">
    <source>
        <dbReference type="ARBA" id="ARBA00023288"/>
    </source>
</evidence>
<evidence type="ECO:0000256" key="2">
    <source>
        <dbReference type="ARBA" id="ARBA00007293"/>
    </source>
</evidence>
<dbReference type="STRING" id="53326.A0A016WD26"/>
<dbReference type="Proteomes" id="UP000024635">
    <property type="component" value="Unassembled WGS sequence"/>
</dbReference>
<dbReference type="PANTHER" id="PTHR10969">
    <property type="entry name" value="MICROTUBULE-ASSOCIATED PROTEINS 1A/1B LIGHT CHAIN 3-RELATED"/>
    <property type="match status" value="1"/>
</dbReference>
<dbReference type="Gene3D" id="3.10.20.90">
    <property type="entry name" value="Phosphatidylinositol 3-kinase Catalytic Subunit, Chain A, domain 1"/>
    <property type="match status" value="1"/>
</dbReference>
<dbReference type="InterPro" id="IPR004241">
    <property type="entry name" value="Atg8-like"/>
</dbReference>
<dbReference type="GO" id="GO:0016020">
    <property type="term" value="C:membrane"/>
    <property type="evidence" value="ECO:0007669"/>
    <property type="project" value="UniProtKB-SubCell"/>
</dbReference>
<dbReference type="EMBL" id="JARK01000369">
    <property type="protein sequence ID" value="EYC37739.1"/>
    <property type="molecule type" value="Genomic_DNA"/>
</dbReference>
<dbReference type="OrthoDB" id="6738456at2759"/>
<proteinExistence type="inferred from homology"/>
<keyword evidence="3" id="KW-0472">Membrane</keyword>
<evidence type="ECO:0000256" key="1">
    <source>
        <dbReference type="ARBA" id="ARBA00004370"/>
    </source>
</evidence>
<keyword evidence="5" id="KW-0072">Autophagy</keyword>
<evidence type="ECO:0000256" key="5">
    <source>
        <dbReference type="RuleBase" id="RU004384"/>
    </source>
</evidence>
<dbReference type="GO" id="GO:0006914">
    <property type="term" value="P:autophagy"/>
    <property type="evidence" value="ECO:0007669"/>
    <property type="project" value="UniProtKB-KW"/>
</dbReference>
<evidence type="ECO:0000313" key="6">
    <source>
        <dbReference type="EMBL" id="EYC37739.1"/>
    </source>
</evidence>
<comment type="similarity">
    <text evidence="2 5">Belongs to the ATG8 family.</text>
</comment>
<name>A0A016WD26_9BILA</name>
<reference evidence="7" key="1">
    <citation type="journal article" date="2015" name="Nat. Genet.">
        <title>The genome and transcriptome of the zoonotic hookworm Ancylostoma ceylanicum identify infection-specific gene families.</title>
        <authorList>
            <person name="Schwarz E.M."/>
            <person name="Hu Y."/>
            <person name="Antoshechkin I."/>
            <person name="Miller M.M."/>
            <person name="Sternberg P.W."/>
            <person name="Aroian R.V."/>
        </authorList>
    </citation>
    <scope>NUCLEOTIDE SEQUENCE</scope>
    <source>
        <strain evidence="7">HY135</strain>
    </source>
</reference>
<organism evidence="6 7">
    <name type="scientific">Ancylostoma ceylanicum</name>
    <dbReference type="NCBI Taxonomy" id="53326"/>
    <lineage>
        <taxon>Eukaryota</taxon>
        <taxon>Metazoa</taxon>
        <taxon>Ecdysozoa</taxon>
        <taxon>Nematoda</taxon>
        <taxon>Chromadorea</taxon>
        <taxon>Rhabditida</taxon>
        <taxon>Rhabditina</taxon>
        <taxon>Rhabditomorpha</taxon>
        <taxon>Strongyloidea</taxon>
        <taxon>Ancylostomatidae</taxon>
        <taxon>Ancylostomatinae</taxon>
        <taxon>Ancylostoma</taxon>
    </lineage>
</organism>
<dbReference type="Pfam" id="PF02991">
    <property type="entry name" value="ATG8"/>
    <property type="match status" value="1"/>
</dbReference>
<dbReference type="SUPFAM" id="SSF54236">
    <property type="entry name" value="Ubiquitin-like"/>
    <property type="match status" value="1"/>
</dbReference>
<protein>
    <recommendedName>
        <fullName evidence="8">Protein lgg</fullName>
    </recommendedName>
</protein>
<evidence type="ECO:0008006" key="8">
    <source>
        <dbReference type="Google" id="ProtNLM"/>
    </source>
</evidence>
<accession>A0A016WD26</accession>